<dbReference type="EMBL" id="JAXOVC010000011">
    <property type="protein sequence ID" value="KAK4495973.1"/>
    <property type="molecule type" value="Genomic_DNA"/>
</dbReference>
<reference evidence="2 3" key="1">
    <citation type="journal article" date="2023" name="G3 (Bethesda)">
        <title>A chromosome-level genome assembly of Zasmidium syzygii isolated from banana leaves.</title>
        <authorList>
            <person name="van Westerhoven A.C."/>
            <person name="Mehrabi R."/>
            <person name="Talebi R."/>
            <person name="Steentjes M.B.F."/>
            <person name="Corcolon B."/>
            <person name="Chong P.A."/>
            <person name="Kema G.H.J."/>
            <person name="Seidl M.F."/>
        </authorList>
    </citation>
    <scope>NUCLEOTIDE SEQUENCE [LARGE SCALE GENOMIC DNA]</scope>
    <source>
        <strain evidence="2 3">P124</strain>
    </source>
</reference>
<accession>A0ABR0E4E2</accession>
<keyword evidence="3" id="KW-1185">Reference proteome</keyword>
<evidence type="ECO:0000313" key="2">
    <source>
        <dbReference type="EMBL" id="KAK4495973.1"/>
    </source>
</evidence>
<proteinExistence type="predicted"/>
<dbReference type="Pfam" id="PF00646">
    <property type="entry name" value="F-box"/>
    <property type="match status" value="1"/>
</dbReference>
<name>A0ABR0E4E2_ZASCE</name>
<feature type="domain" description="F-box" evidence="1">
    <location>
        <begin position="60"/>
        <end position="92"/>
    </location>
</feature>
<gene>
    <name evidence="2" type="ORF">PRZ48_013241</name>
</gene>
<dbReference type="SUPFAM" id="SSF81383">
    <property type="entry name" value="F-box domain"/>
    <property type="match status" value="1"/>
</dbReference>
<dbReference type="InterPro" id="IPR036047">
    <property type="entry name" value="F-box-like_dom_sf"/>
</dbReference>
<sequence>MADDDEFDLPDAEEYFAAAEAKTTVAHPQSSSGDRSMDIDNDYDELDEGITARQSCLALPEILERIIQFVPPLEVYRLQRVSTLFRDLISRSIPIRRHMYFVPEKYFVRSELNALLGTEDYSKLGDAIHPFRIRLYAHRDRVGAKVEVDPHWSLSNLKCAPKALFAWSRVSSWATILIKDSAGPLHVDVKLCPGDGPWPDESVSQLDGLVTLGDLVAEAKRLTEEAWEWRRKTLKEWREEDVLLGLDGTSFWYDDGDSEDSSDDYTDDDFEEALAQLNTTLGLRIPTNAGVNAHG</sequence>
<evidence type="ECO:0000313" key="3">
    <source>
        <dbReference type="Proteomes" id="UP001305779"/>
    </source>
</evidence>
<organism evidence="2 3">
    <name type="scientific">Zasmidium cellare</name>
    <name type="common">Wine cellar mold</name>
    <name type="synonym">Racodium cellare</name>
    <dbReference type="NCBI Taxonomy" id="395010"/>
    <lineage>
        <taxon>Eukaryota</taxon>
        <taxon>Fungi</taxon>
        <taxon>Dikarya</taxon>
        <taxon>Ascomycota</taxon>
        <taxon>Pezizomycotina</taxon>
        <taxon>Dothideomycetes</taxon>
        <taxon>Dothideomycetidae</taxon>
        <taxon>Mycosphaerellales</taxon>
        <taxon>Mycosphaerellaceae</taxon>
        <taxon>Zasmidium</taxon>
    </lineage>
</organism>
<dbReference type="Proteomes" id="UP001305779">
    <property type="component" value="Unassembled WGS sequence"/>
</dbReference>
<dbReference type="CDD" id="cd09917">
    <property type="entry name" value="F-box_SF"/>
    <property type="match status" value="1"/>
</dbReference>
<dbReference type="InterPro" id="IPR001810">
    <property type="entry name" value="F-box_dom"/>
</dbReference>
<comment type="caution">
    <text evidence="2">The sequence shown here is derived from an EMBL/GenBank/DDBJ whole genome shotgun (WGS) entry which is preliminary data.</text>
</comment>
<evidence type="ECO:0000259" key="1">
    <source>
        <dbReference type="Pfam" id="PF00646"/>
    </source>
</evidence>
<protein>
    <recommendedName>
        <fullName evidence="1">F-box domain-containing protein</fullName>
    </recommendedName>
</protein>